<dbReference type="InterPro" id="IPR019734">
    <property type="entry name" value="TPR_rpt"/>
</dbReference>
<evidence type="ECO:0000313" key="5">
    <source>
        <dbReference type="Proteomes" id="UP000520814"/>
    </source>
</evidence>
<comment type="caution">
    <text evidence="4">The sequence shown here is derived from an EMBL/GenBank/DDBJ whole genome shotgun (WGS) entry which is preliminary data.</text>
</comment>
<keyword evidence="3" id="KW-1133">Transmembrane helix</keyword>
<dbReference type="Pfam" id="PF13432">
    <property type="entry name" value="TPR_16"/>
    <property type="match status" value="1"/>
</dbReference>
<organism evidence="4 5">
    <name type="scientific">Armatimonas rosea</name>
    <dbReference type="NCBI Taxonomy" id="685828"/>
    <lineage>
        <taxon>Bacteria</taxon>
        <taxon>Bacillati</taxon>
        <taxon>Armatimonadota</taxon>
        <taxon>Armatimonadia</taxon>
        <taxon>Armatimonadales</taxon>
        <taxon>Armatimonadaceae</taxon>
        <taxon>Armatimonas</taxon>
    </lineage>
</organism>
<feature type="region of interest" description="Disordered" evidence="2">
    <location>
        <begin position="178"/>
        <end position="224"/>
    </location>
</feature>
<dbReference type="InterPro" id="IPR011990">
    <property type="entry name" value="TPR-like_helical_dom_sf"/>
</dbReference>
<proteinExistence type="predicted"/>
<dbReference type="PROSITE" id="PS50005">
    <property type="entry name" value="TPR"/>
    <property type="match status" value="1"/>
</dbReference>
<evidence type="ECO:0000256" key="2">
    <source>
        <dbReference type="SAM" id="MobiDB-lite"/>
    </source>
</evidence>
<name>A0A7W9SND3_ARMRO</name>
<keyword evidence="3" id="KW-0472">Membrane</keyword>
<dbReference type="EMBL" id="JACHGW010000001">
    <property type="protein sequence ID" value="MBB6049033.1"/>
    <property type="molecule type" value="Genomic_DNA"/>
</dbReference>
<evidence type="ECO:0000313" key="4">
    <source>
        <dbReference type="EMBL" id="MBB6049033.1"/>
    </source>
</evidence>
<dbReference type="Gene3D" id="1.25.40.10">
    <property type="entry name" value="Tetratricopeptide repeat domain"/>
    <property type="match status" value="1"/>
</dbReference>
<keyword evidence="5" id="KW-1185">Reference proteome</keyword>
<keyword evidence="3" id="KW-0812">Transmembrane</keyword>
<gene>
    <name evidence="4" type="ORF">HNQ39_000795</name>
</gene>
<evidence type="ECO:0000256" key="3">
    <source>
        <dbReference type="SAM" id="Phobius"/>
    </source>
</evidence>
<feature type="transmembrane region" description="Helical" evidence="3">
    <location>
        <begin position="46"/>
        <end position="67"/>
    </location>
</feature>
<reference evidence="4 5" key="1">
    <citation type="submission" date="2020-08" db="EMBL/GenBank/DDBJ databases">
        <title>Genomic Encyclopedia of Type Strains, Phase IV (KMG-IV): sequencing the most valuable type-strain genomes for metagenomic binning, comparative biology and taxonomic classification.</title>
        <authorList>
            <person name="Goeker M."/>
        </authorList>
    </citation>
    <scope>NUCLEOTIDE SEQUENCE [LARGE SCALE GENOMIC DNA]</scope>
    <source>
        <strain evidence="4 5">DSM 23562</strain>
    </source>
</reference>
<dbReference type="SMART" id="SM00028">
    <property type="entry name" value="TPR"/>
    <property type="match status" value="3"/>
</dbReference>
<feature type="repeat" description="TPR" evidence="1">
    <location>
        <begin position="128"/>
        <end position="161"/>
    </location>
</feature>
<feature type="compositionally biased region" description="Polar residues" evidence="2">
    <location>
        <begin position="213"/>
        <end position="224"/>
    </location>
</feature>
<dbReference type="AlphaFoldDB" id="A0A7W9SND3"/>
<evidence type="ECO:0000256" key="1">
    <source>
        <dbReference type="PROSITE-ProRule" id="PRU00339"/>
    </source>
</evidence>
<dbReference type="Proteomes" id="UP000520814">
    <property type="component" value="Unassembled WGS sequence"/>
</dbReference>
<sequence length="280" mass="29829">MQWACPQCGNLLKKGESVCRHCGAALALPPALQAQWEASARSTSRTVGWVLAVVLIGGVVIGGGLALNRAFKNASSQMGYATGIDDYNKAAALYAAKDYERAASAFERIVQNKANTDDVLKKSTEGACWSYRELGHLAQNRNDLPAALRWYKKALDVKPDDAPAKAEYDAVARILDSDAPAGPSNVAPPADRITQFPKRAAPGTPQIKASDFESANSRSSQEAQSLLTQANDAYRSGNTSLALKLWSQVVGKSPGSAAATEAQGYITQYAREHNPFDQGG</sequence>
<dbReference type="SUPFAM" id="SSF48452">
    <property type="entry name" value="TPR-like"/>
    <property type="match status" value="1"/>
</dbReference>
<keyword evidence="1" id="KW-0802">TPR repeat</keyword>
<dbReference type="RefSeq" id="WP_184192653.1">
    <property type="nucleotide sequence ID" value="NZ_JACHGW010000001.1"/>
</dbReference>
<accession>A0A7W9SND3</accession>
<protein>
    <submittedName>
        <fullName evidence="4">Tetratricopeptide (TPR) repeat protein</fullName>
    </submittedName>
</protein>